<evidence type="ECO:0000313" key="4">
    <source>
        <dbReference type="Proteomes" id="UP000024284"/>
    </source>
</evidence>
<dbReference type="InterPro" id="IPR007712">
    <property type="entry name" value="RelE/ParE_toxin"/>
</dbReference>
<dbReference type="InterPro" id="IPR051803">
    <property type="entry name" value="TA_system_RelE-like_toxin"/>
</dbReference>
<dbReference type="PANTHER" id="PTHR33755">
    <property type="entry name" value="TOXIN PARE1-RELATED"/>
    <property type="match status" value="1"/>
</dbReference>
<comment type="similarity">
    <text evidence="1">Belongs to the RelE toxin family.</text>
</comment>
<evidence type="ECO:0000256" key="2">
    <source>
        <dbReference type="ARBA" id="ARBA00022649"/>
    </source>
</evidence>
<organism evidence="3 4">
    <name type="scientific">Sphingobium herbicidovorans (strain ATCC 700291 / DSM 11019 / CCUG 56400 / KCTC 2939 / LMG 18315 / NBRC 16415 / MH)</name>
    <name type="common">Sphingomonas herbicidovorans</name>
    <dbReference type="NCBI Taxonomy" id="1219045"/>
    <lineage>
        <taxon>Bacteria</taxon>
        <taxon>Pseudomonadati</taxon>
        <taxon>Pseudomonadota</taxon>
        <taxon>Alphaproteobacteria</taxon>
        <taxon>Sphingomonadales</taxon>
        <taxon>Sphingomonadaceae</taxon>
        <taxon>Sphingobium</taxon>
    </lineage>
</organism>
<proteinExistence type="inferred from homology"/>
<name>A0A086PBL0_SPHHM</name>
<dbReference type="Pfam" id="PF05016">
    <property type="entry name" value="ParE_toxin"/>
    <property type="match status" value="1"/>
</dbReference>
<evidence type="ECO:0000313" key="3">
    <source>
        <dbReference type="EMBL" id="KFG90778.1"/>
    </source>
</evidence>
<dbReference type="STRING" id="76947.GCA_002080435_02608"/>
<dbReference type="EMBL" id="JFZA02000011">
    <property type="protein sequence ID" value="KFG90778.1"/>
    <property type="molecule type" value="Genomic_DNA"/>
</dbReference>
<gene>
    <name evidence="3" type="ORF">BV98_001490</name>
</gene>
<dbReference type="eggNOG" id="COG3668">
    <property type="taxonomic scope" value="Bacteria"/>
</dbReference>
<reference evidence="3" key="1">
    <citation type="submission" date="2014-08" db="EMBL/GenBank/DDBJ databases">
        <title>Draft genome sequences of Sphingobium herbicidovorans.</title>
        <authorList>
            <person name="Gan H.M."/>
            <person name="Gan H.Y."/>
            <person name="Savka M.A."/>
        </authorList>
    </citation>
    <scope>NUCLEOTIDE SEQUENCE [LARGE SCALE GENOMIC DNA]</scope>
    <source>
        <strain evidence="3">NBRC 16415</strain>
    </source>
</reference>
<evidence type="ECO:0000256" key="1">
    <source>
        <dbReference type="ARBA" id="ARBA00006226"/>
    </source>
</evidence>
<sequence>MPHVIWRPIAREDARRIIDYISDRNPAAAARLAELLEYTATRLADHPYMYRAGRVPETREALVTPNYMLVYRVGADVIEILTVKHTRQQYP</sequence>
<dbReference type="OrthoDB" id="121597at2"/>
<keyword evidence="4" id="KW-1185">Reference proteome</keyword>
<keyword evidence="2" id="KW-1277">Toxin-antitoxin system</keyword>
<accession>A0A086PBL0</accession>
<dbReference type="InterPro" id="IPR035093">
    <property type="entry name" value="RelE/ParE_toxin_dom_sf"/>
</dbReference>
<dbReference type="Proteomes" id="UP000024284">
    <property type="component" value="Unassembled WGS sequence"/>
</dbReference>
<dbReference type="NCBIfam" id="TIGR02385">
    <property type="entry name" value="RelE_StbE"/>
    <property type="match status" value="1"/>
</dbReference>
<dbReference type="AlphaFoldDB" id="A0A086PBL0"/>
<dbReference type="PATRIC" id="fig|1219045.3.peg.1520"/>
<dbReference type="Gene3D" id="3.30.2310.20">
    <property type="entry name" value="RelE-like"/>
    <property type="match status" value="1"/>
</dbReference>
<protein>
    <submittedName>
        <fullName evidence="3">Addiction module toxin, RelE/StbE family</fullName>
    </submittedName>
</protein>
<dbReference type="RefSeq" id="WP_037464182.1">
    <property type="nucleotide sequence ID" value="NZ_BCZD01000024.1"/>
</dbReference>
<comment type="caution">
    <text evidence="3">The sequence shown here is derived from an EMBL/GenBank/DDBJ whole genome shotgun (WGS) entry which is preliminary data.</text>
</comment>